<gene>
    <name evidence="2" type="ORF">BWX42_06345</name>
</gene>
<dbReference type="PANTHER" id="PTHR40076">
    <property type="entry name" value="MEMBRANE PROTEIN-RELATED"/>
    <property type="match status" value="1"/>
</dbReference>
<accession>A0A1S8KNR7</accession>
<feature type="transmembrane region" description="Helical" evidence="1">
    <location>
        <begin position="204"/>
        <end position="229"/>
    </location>
</feature>
<keyword evidence="1" id="KW-0812">Transmembrane</keyword>
<protein>
    <recommendedName>
        <fullName evidence="4">DUF975 family protein</fullName>
    </recommendedName>
</protein>
<feature type="transmembrane region" description="Helical" evidence="1">
    <location>
        <begin position="137"/>
        <end position="161"/>
    </location>
</feature>
<dbReference type="InterPro" id="IPR010380">
    <property type="entry name" value="DUF975"/>
</dbReference>
<feature type="transmembrane region" description="Helical" evidence="1">
    <location>
        <begin position="89"/>
        <end position="110"/>
    </location>
</feature>
<name>A0A1S8KNR7_9LACT</name>
<reference evidence="2 3" key="1">
    <citation type="submission" date="2017-01" db="EMBL/GenBank/DDBJ databases">
        <title>Complete Genome Sequence of Dolosigranulum pigrum isolated from a Patient with interstitial lung disease.</title>
        <authorList>
            <person name="Mukhopadhyay R."/>
            <person name="Joaquin J."/>
            <person name="Hogue R."/>
            <person name="Fitzgerald S."/>
            <person name="Jospin G."/>
            <person name="Eisen J.A."/>
            <person name="Chaturvedi V."/>
        </authorList>
    </citation>
    <scope>NUCLEOTIDE SEQUENCE [LARGE SCALE GENOMIC DNA]</scope>
    <source>
        <strain evidence="2 3">15S00348</strain>
    </source>
</reference>
<dbReference type="PANTHER" id="PTHR40076:SF1">
    <property type="entry name" value="MEMBRANE PROTEIN"/>
    <property type="match status" value="1"/>
</dbReference>
<sequence>MSFFTEDYLEGAGAIKREAKAQLSGNWKSMMLLSLVPTLFSIVVVWLFSGSFAVGFLGDQLQLVDPNQLTQNSGWEINLYVTTVNNGRLIQWAVQAFFALITVGIIYTMIDYIREDYQVRPLEDAFSAFTSGYGWKLFLVFLLKTVYTILWTFVLIIPGIIKGYSYSQAYNIYRDAQENGHDISVNDAITASREMMDGHKFDLFALQISFVGWYILSLFLLGIPLLWVIPYVNMSTAVFYENISTDYLAEKYNIHPHVSETI</sequence>
<dbReference type="Pfam" id="PF06161">
    <property type="entry name" value="DUF975"/>
    <property type="match status" value="1"/>
</dbReference>
<evidence type="ECO:0000313" key="3">
    <source>
        <dbReference type="Proteomes" id="UP000190409"/>
    </source>
</evidence>
<organism evidence="2 3">
    <name type="scientific">Dolosigranulum pigrum</name>
    <dbReference type="NCBI Taxonomy" id="29394"/>
    <lineage>
        <taxon>Bacteria</taxon>
        <taxon>Bacillati</taxon>
        <taxon>Bacillota</taxon>
        <taxon>Bacilli</taxon>
        <taxon>Lactobacillales</taxon>
        <taxon>Carnobacteriaceae</taxon>
        <taxon>Dolosigranulum</taxon>
    </lineage>
</organism>
<keyword evidence="1" id="KW-0472">Membrane</keyword>
<evidence type="ECO:0008006" key="4">
    <source>
        <dbReference type="Google" id="ProtNLM"/>
    </source>
</evidence>
<keyword evidence="1" id="KW-1133">Transmembrane helix</keyword>
<evidence type="ECO:0000313" key="2">
    <source>
        <dbReference type="EMBL" id="OOL81394.1"/>
    </source>
</evidence>
<dbReference type="AlphaFoldDB" id="A0A1S8KNR7"/>
<comment type="caution">
    <text evidence="2">The sequence shown here is derived from an EMBL/GenBank/DDBJ whole genome shotgun (WGS) entry which is preliminary data.</text>
</comment>
<dbReference type="Proteomes" id="UP000190409">
    <property type="component" value="Unassembled WGS sequence"/>
</dbReference>
<proteinExistence type="predicted"/>
<dbReference type="EMBL" id="MUYF01000003">
    <property type="protein sequence ID" value="OOL81394.1"/>
    <property type="molecule type" value="Genomic_DNA"/>
</dbReference>
<feature type="transmembrane region" description="Helical" evidence="1">
    <location>
        <begin position="32"/>
        <end position="57"/>
    </location>
</feature>
<evidence type="ECO:0000256" key="1">
    <source>
        <dbReference type="SAM" id="Phobius"/>
    </source>
</evidence>